<reference evidence="2 3" key="1">
    <citation type="submission" date="2016-10" db="EMBL/GenBank/DDBJ databases">
        <title>Genome sequence of the basidiomycete white-rot fungus Trametes pubescens.</title>
        <authorList>
            <person name="Makela M.R."/>
            <person name="Granchi Z."/>
            <person name="Peng M."/>
            <person name="De Vries R.P."/>
            <person name="Grigoriev I."/>
            <person name="Riley R."/>
            <person name="Hilden K."/>
        </authorList>
    </citation>
    <scope>NUCLEOTIDE SEQUENCE [LARGE SCALE GENOMIC DNA]</scope>
    <source>
        <strain evidence="2 3">FBCC735</strain>
    </source>
</reference>
<name>A0A1M2VKQ1_TRAPU</name>
<dbReference type="PROSITE" id="PS51186">
    <property type="entry name" value="GNAT"/>
    <property type="match status" value="1"/>
</dbReference>
<dbReference type="AlphaFoldDB" id="A0A1M2VKQ1"/>
<comment type="caution">
    <text evidence="2">The sequence shown here is derived from an EMBL/GenBank/DDBJ whole genome shotgun (WGS) entry which is preliminary data.</text>
</comment>
<protein>
    <recommendedName>
        <fullName evidence="1">N-acetyltransferase domain-containing protein</fullName>
    </recommendedName>
</protein>
<organism evidence="2 3">
    <name type="scientific">Trametes pubescens</name>
    <name type="common">White-rot fungus</name>
    <dbReference type="NCBI Taxonomy" id="154538"/>
    <lineage>
        <taxon>Eukaryota</taxon>
        <taxon>Fungi</taxon>
        <taxon>Dikarya</taxon>
        <taxon>Basidiomycota</taxon>
        <taxon>Agaricomycotina</taxon>
        <taxon>Agaricomycetes</taxon>
        <taxon>Polyporales</taxon>
        <taxon>Polyporaceae</taxon>
        <taxon>Trametes</taxon>
    </lineage>
</organism>
<dbReference type="OrthoDB" id="2744543at2759"/>
<dbReference type="PANTHER" id="PTHR42791:SF1">
    <property type="entry name" value="N-ACETYLTRANSFERASE DOMAIN-CONTAINING PROTEIN"/>
    <property type="match status" value="1"/>
</dbReference>
<dbReference type="Proteomes" id="UP000184267">
    <property type="component" value="Unassembled WGS sequence"/>
</dbReference>
<dbReference type="PANTHER" id="PTHR42791">
    <property type="entry name" value="GNAT FAMILY ACETYLTRANSFERASE"/>
    <property type="match status" value="1"/>
</dbReference>
<dbReference type="InterPro" id="IPR000182">
    <property type="entry name" value="GNAT_dom"/>
</dbReference>
<proteinExistence type="predicted"/>
<dbReference type="GO" id="GO:0016747">
    <property type="term" value="F:acyltransferase activity, transferring groups other than amino-acyl groups"/>
    <property type="evidence" value="ECO:0007669"/>
    <property type="project" value="InterPro"/>
</dbReference>
<evidence type="ECO:0000313" key="2">
    <source>
        <dbReference type="EMBL" id="OJT08122.1"/>
    </source>
</evidence>
<keyword evidence="3" id="KW-1185">Reference proteome</keyword>
<evidence type="ECO:0000313" key="3">
    <source>
        <dbReference type="Proteomes" id="UP000184267"/>
    </source>
</evidence>
<feature type="domain" description="N-acetyltransferase" evidence="1">
    <location>
        <begin position="91"/>
        <end position="229"/>
    </location>
</feature>
<gene>
    <name evidence="2" type="ORF">TRAPUB_977</name>
</gene>
<dbReference type="EMBL" id="MNAD01001081">
    <property type="protein sequence ID" value="OJT08122.1"/>
    <property type="molecule type" value="Genomic_DNA"/>
</dbReference>
<dbReference type="Gene3D" id="3.40.630.30">
    <property type="match status" value="1"/>
</dbReference>
<dbReference type="STRING" id="154538.A0A1M2VKQ1"/>
<evidence type="ECO:0000259" key="1">
    <source>
        <dbReference type="PROSITE" id="PS51186"/>
    </source>
</evidence>
<dbReference type="InterPro" id="IPR016181">
    <property type="entry name" value="Acyl_CoA_acyltransferase"/>
</dbReference>
<accession>A0A1M2VKQ1</accession>
<dbReference type="OMA" id="DEMYEIQ"/>
<sequence>MALETEPLLKHRKAEPADVKPMRYLHLWRALDTTAKAFATGSLVTYLDLNIALQAPDAIPVVSSIRRWLFRLTVFASGIYQGHMLTIGGGTAFVLYGTPNQPNKSPWWARFFIPLFQGSKTPEYIKRKEEYHGALDPQVKEALGASVDEMYEIQALATAPKAQRRGYARQLIKTVTDIARNYRLADAEGRDTWVTTSDGSAFYEAQGFEVLRVVTLGTDNPTYHGEPVKVHLMRRPAKAPVLEDAHSAGTNDAVA</sequence>
<dbReference type="SUPFAM" id="SSF55729">
    <property type="entry name" value="Acyl-CoA N-acyltransferases (Nat)"/>
    <property type="match status" value="1"/>
</dbReference>
<dbReference type="InterPro" id="IPR052523">
    <property type="entry name" value="Trichothecene_AcTrans"/>
</dbReference>
<dbReference type="Pfam" id="PF13508">
    <property type="entry name" value="Acetyltransf_7"/>
    <property type="match status" value="1"/>
</dbReference>
<dbReference type="CDD" id="cd04301">
    <property type="entry name" value="NAT_SF"/>
    <property type="match status" value="1"/>
</dbReference>